<organism evidence="1 2">
    <name type="scientific">Rhodoblastus acidophilus</name>
    <name type="common">Rhodopseudomonas acidophila</name>
    <dbReference type="NCBI Taxonomy" id="1074"/>
    <lineage>
        <taxon>Bacteria</taxon>
        <taxon>Pseudomonadati</taxon>
        <taxon>Pseudomonadota</taxon>
        <taxon>Alphaproteobacteria</taxon>
        <taxon>Hyphomicrobiales</taxon>
        <taxon>Rhodoblastaceae</taxon>
        <taxon>Rhodoblastus</taxon>
    </lineage>
</organism>
<accession>A0A6N8DR33</accession>
<protein>
    <recommendedName>
        <fullName evidence="3">Aromatic ring-opening dioxygenase LigA</fullName>
    </recommendedName>
</protein>
<dbReference type="EMBL" id="WNKS01000007">
    <property type="protein sequence ID" value="MTV31284.1"/>
    <property type="molecule type" value="Genomic_DNA"/>
</dbReference>
<dbReference type="Proteomes" id="UP000439113">
    <property type="component" value="Unassembled WGS sequence"/>
</dbReference>
<evidence type="ECO:0000313" key="2">
    <source>
        <dbReference type="Proteomes" id="UP000439113"/>
    </source>
</evidence>
<evidence type="ECO:0000313" key="1">
    <source>
        <dbReference type="EMBL" id="MTV31284.1"/>
    </source>
</evidence>
<proteinExistence type="predicted"/>
<dbReference type="RefSeq" id="WP_210350819.1">
    <property type="nucleotide sequence ID" value="NZ_JAOQNR010000010.1"/>
</dbReference>
<evidence type="ECO:0008006" key="3">
    <source>
        <dbReference type="Google" id="ProtNLM"/>
    </source>
</evidence>
<name>A0A6N8DR33_RHOAC</name>
<dbReference type="AlphaFoldDB" id="A0A6N8DR33"/>
<sequence>MSIKLNLINQSDDLNNSSVVIFQKNVATDFDERAVAWRVIRSCGQGDNHPFEFPIEFTVGAADGYGNTTPQMPAQFGQMFSMERTSSGDRLCLNGPSTNPTEVQVLNNLPKGAITANIYKSGRLLATKVAIAPQQKAVFQFKPTIWIGVASQVVEGEIMNAAIMCSVNTELSLLGVSSADIVMTGGGQGSNPRPFQFNLTNIVRA</sequence>
<reference evidence="1 2" key="1">
    <citation type="submission" date="2019-11" db="EMBL/GenBank/DDBJ databases">
        <title>Whole-genome sequence of a Rhodoblastus acidophilus DSM 142.</title>
        <authorList>
            <person name="Kyndt J.A."/>
            <person name="Meyer T.E."/>
        </authorList>
    </citation>
    <scope>NUCLEOTIDE SEQUENCE [LARGE SCALE GENOMIC DNA]</scope>
    <source>
        <strain evidence="1 2">DSM 142</strain>
    </source>
</reference>
<comment type="caution">
    <text evidence="1">The sequence shown here is derived from an EMBL/GenBank/DDBJ whole genome shotgun (WGS) entry which is preliminary data.</text>
</comment>
<gene>
    <name evidence="1" type="ORF">GJ654_09790</name>
</gene>